<evidence type="ECO:0000313" key="2">
    <source>
        <dbReference type="Proteomes" id="UP000249682"/>
    </source>
</evidence>
<proteinExistence type="predicted"/>
<organism evidence="1 2">
    <name type="scientific">Mycobacterium leprae</name>
    <dbReference type="NCBI Taxonomy" id="1769"/>
    <lineage>
        <taxon>Bacteria</taxon>
        <taxon>Bacillati</taxon>
        <taxon>Actinomycetota</taxon>
        <taxon>Actinomycetes</taxon>
        <taxon>Mycobacteriales</taxon>
        <taxon>Mycobacteriaceae</taxon>
        <taxon>Mycobacterium</taxon>
    </lineage>
</organism>
<dbReference type="AlphaFoldDB" id="A0AAD0P6N1"/>
<accession>A0AAD0P6N1</accession>
<gene>
    <name evidence="1" type="ORF">DIJ64_05355</name>
</gene>
<dbReference type="Proteomes" id="UP000249682">
    <property type="component" value="Chromosome"/>
</dbReference>
<dbReference type="EMBL" id="CP029543">
    <property type="protein sequence ID" value="AWV47707.1"/>
    <property type="molecule type" value="Genomic_DNA"/>
</dbReference>
<evidence type="ECO:0000313" key="1">
    <source>
        <dbReference type="EMBL" id="AWV47707.1"/>
    </source>
</evidence>
<protein>
    <submittedName>
        <fullName evidence="1">Uncharacterized protein</fullName>
    </submittedName>
</protein>
<sequence>MFSGPELIVVPGSDPMGGRWLKRAVLVPTDLCGDGICQVGQGLDWYATKWVVMEYALGLVEL</sequence>
<name>A0AAD0P6N1_MYCLR</name>
<reference evidence="1 2" key="1">
    <citation type="submission" date="2018-05" db="EMBL/GenBank/DDBJ databases">
        <title>Evolution of small genomes with special reference to Mycobacterium leprae.</title>
        <authorList>
            <person name="Mohanty P.S."/>
            <person name="Bansal A.K."/>
            <person name="Gupta U.D."/>
            <person name="Naaz F."/>
            <person name="Dwivedi V.D."/>
            <person name="Singh H."/>
            <person name="Gupta G."/>
            <person name="Sharma S."/>
            <person name="Arora M."/>
        </authorList>
    </citation>
    <scope>NUCLEOTIDE SEQUENCE [LARGE SCALE GENOMIC DNA]</scope>
    <source>
        <strain evidence="1 2">MRHRU-235-G</strain>
    </source>
</reference>